<dbReference type="PANTHER" id="PTHR22760">
    <property type="entry name" value="GLYCOSYLTRANSFERASE"/>
    <property type="match status" value="1"/>
</dbReference>
<feature type="transmembrane region" description="Helical" evidence="12">
    <location>
        <begin position="352"/>
        <end position="374"/>
    </location>
</feature>
<feature type="transmembrane region" description="Helical" evidence="12">
    <location>
        <begin position="214"/>
        <end position="234"/>
    </location>
</feature>
<dbReference type="Pfam" id="PF03901">
    <property type="entry name" value="Glyco_transf_22"/>
    <property type="match status" value="1"/>
</dbReference>
<evidence type="ECO:0000313" key="14">
    <source>
        <dbReference type="EMBL" id="KEZ46454.1"/>
    </source>
</evidence>
<evidence type="ECO:0000256" key="6">
    <source>
        <dbReference type="ARBA" id="ARBA00022692"/>
    </source>
</evidence>
<feature type="transmembrane region" description="Helical" evidence="12">
    <location>
        <begin position="296"/>
        <end position="315"/>
    </location>
</feature>
<dbReference type="GO" id="GO:0005789">
    <property type="term" value="C:endoplasmic reticulum membrane"/>
    <property type="evidence" value="ECO:0007669"/>
    <property type="project" value="UniProtKB-SubCell"/>
</dbReference>
<keyword evidence="8 12" id="KW-1133">Transmembrane helix</keyword>
<dbReference type="HOGENOM" id="CLU_008917_4_1_1"/>
<evidence type="ECO:0000256" key="5">
    <source>
        <dbReference type="ARBA" id="ARBA00022679"/>
    </source>
</evidence>
<dbReference type="EMBL" id="JOWA01000033">
    <property type="protein sequence ID" value="KEZ46454.1"/>
    <property type="molecule type" value="Genomic_DNA"/>
</dbReference>
<feature type="transmembrane region" description="Helical" evidence="12">
    <location>
        <begin position="321"/>
        <end position="340"/>
    </location>
</feature>
<feature type="transmembrane region" description="Helical" evidence="12">
    <location>
        <begin position="145"/>
        <end position="161"/>
    </location>
</feature>
<feature type="transmembrane region" description="Helical" evidence="12">
    <location>
        <begin position="269"/>
        <end position="289"/>
    </location>
</feature>
<dbReference type="AlphaFoldDB" id="A0A084GGJ2"/>
<evidence type="ECO:0000256" key="12">
    <source>
        <dbReference type="RuleBase" id="RU363075"/>
    </source>
</evidence>
<sequence length="552" mass="60620">MMHLEYLIPLTVLIHLLLAPSTKVEESFSIQAAHDILVYGTPTTDINTRLRESYDHLTFPGAVPRSFIGPLLLAGVSQTLVAVLGFHRAQFVVRAVLGLFNAGCLVVFARGVRRAFGGWAGCWFVMLLSSQFHVMFYASRTLPNMFAFGLTTLAFSFLLPPKEAKEAPRRQRLAITLLVFSAIIFRAELAILLGTTGLYLLLTGQTNLINLIQPFIISSFVALAVSVPIDSYFWQKPLWPELWGFYFNAILGSSSDWGVSPWHYYFTSAIPRIILNPYALLVLIPLAVFNPATSRAARSLLVPSLLFVAIYSLQPHKETRFIFYVSPPLTATASLGASTLSLRAAKSTIARLMTLALVLSVLATTLASSAMLLFSSLNYPGGDALSHLADVLANDPRSDVSVHADVFTCMTGLTLFTTNPYGVPYGSKQPNGVTVRFDKTEDEETLKDPEFWNSFDYLLVETGTTPPSGSWETLAVVEGLSGLEILKPRDVDPHDAKVRGHLVGKGEEVAWLRHWVRLATGGWWVGPRMVPRIKVLGRRESSGAKPSGSFGV</sequence>
<keyword evidence="5 14" id="KW-0808">Transferase</keyword>
<dbReference type="VEuPathDB" id="FungiDB:SAPIO_CDS0782"/>
<accession>A0A084GGJ2</accession>
<evidence type="ECO:0000313" key="15">
    <source>
        <dbReference type="Proteomes" id="UP000028545"/>
    </source>
</evidence>
<evidence type="ECO:0000256" key="10">
    <source>
        <dbReference type="ARBA" id="ARBA00044721"/>
    </source>
</evidence>
<dbReference type="EC" id="2.4.1.-" evidence="12"/>
<feature type="transmembrane region" description="Helical" evidence="12">
    <location>
        <begin position="173"/>
        <end position="202"/>
    </location>
</feature>
<gene>
    <name evidence="14" type="ORF">SAPIO_CDS0782</name>
</gene>
<proteinExistence type="inferred from homology"/>
<feature type="transmembrane region" description="Helical" evidence="12">
    <location>
        <begin position="116"/>
        <end position="138"/>
    </location>
</feature>
<dbReference type="PANTHER" id="PTHR22760:SF1">
    <property type="entry name" value="DOL-P-MAN:MAN(7)GLCNAC(2)-PP-DOL ALPHA-1,6-MANNOSYLTRANSFERASE"/>
    <property type="match status" value="1"/>
</dbReference>
<evidence type="ECO:0000256" key="2">
    <source>
        <dbReference type="ARBA" id="ARBA00004922"/>
    </source>
</evidence>
<dbReference type="Proteomes" id="UP000028545">
    <property type="component" value="Unassembled WGS sequence"/>
</dbReference>
<comment type="similarity">
    <text evidence="3 12">Belongs to the glycosyltransferase 22 family.</text>
</comment>
<comment type="subcellular location">
    <subcellularLocation>
        <location evidence="1 12">Endoplasmic reticulum membrane</location>
        <topology evidence="1 12">Multi-pass membrane protein</topology>
    </subcellularLocation>
</comment>
<evidence type="ECO:0000256" key="3">
    <source>
        <dbReference type="ARBA" id="ARBA00007063"/>
    </source>
</evidence>
<feature type="chain" id="PRO_5001775742" description="Mannosyltransferase" evidence="13">
    <location>
        <begin position="25"/>
        <end position="552"/>
    </location>
</feature>
<comment type="pathway">
    <text evidence="2">Protein modification; protein glycosylation.</text>
</comment>
<keyword evidence="6 12" id="KW-0812">Transmembrane</keyword>
<dbReference type="KEGG" id="sapo:SAPIO_CDS0782"/>
<comment type="caution">
    <text evidence="14">The sequence shown here is derived from an EMBL/GenBank/DDBJ whole genome shotgun (WGS) entry which is preliminary data.</text>
</comment>
<dbReference type="GO" id="GO:0052917">
    <property type="term" value="F:dol-P-Man:Man(7)GlcNAc(2)-PP-Dol alpha-1,6-mannosyltransferase activity"/>
    <property type="evidence" value="ECO:0007669"/>
    <property type="project" value="UniProtKB-EC"/>
</dbReference>
<dbReference type="RefSeq" id="XP_016646253.1">
    <property type="nucleotide sequence ID" value="XM_016783487.1"/>
</dbReference>
<dbReference type="GO" id="GO:0006488">
    <property type="term" value="P:dolichol-linked oligosaccharide biosynthetic process"/>
    <property type="evidence" value="ECO:0007669"/>
    <property type="project" value="EnsemblFungi"/>
</dbReference>
<comment type="catalytic activity">
    <reaction evidence="11">
        <text>an alpha-D-Man-(1-&gt;2)-alpha-D-Man-(1-&gt;2)-alpha-D-Man-(1-&gt;3)-[alpha-D-Man-(1-&gt;2)-alpha-D-Man-(1-&gt;3)-alpha-D-Man-(1-&gt;6)]-beta-D-Man-(1-&gt;4)-beta-D-GlcNAc-(1-&gt;4)-alpha-D-GlcNAc-diphospho-di-trans,poly-cis-dolichol + a di-trans,poly-cis-dolichyl beta-D-mannosyl phosphate = an alpha-D-Man-(1-&gt;2)-alpha-D-Man-(1-&gt;2)-alpha-D-Man-(1-&gt;3)-[alpha-D-Man-(1-&gt;2)-alpha-D-Man-(1-&gt;3)-[alpha-D-Man-(1-&gt;6)]-alpha-D-Man-(1-&gt;6)]-beta-D-Man-(1-&gt;4)-beta-D-GlcNAc-(1-&gt;4)-alpha-D-GlcNAc-diphospho-di-trans,poly-cis-dolichol + a di-trans,poly-cis-dolichyl phosphate + H(+)</text>
        <dbReference type="Rhea" id="RHEA:29535"/>
        <dbReference type="Rhea" id="RHEA-COMP:19498"/>
        <dbReference type="Rhea" id="RHEA-COMP:19501"/>
        <dbReference type="Rhea" id="RHEA-COMP:19518"/>
        <dbReference type="Rhea" id="RHEA-COMP:19519"/>
        <dbReference type="ChEBI" id="CHEBI:15378"/>
        <dbReference type="ChEBI" id="CHEBI:57683"/>
        <dbReference type="ChEBI" id="CHEBI:58211"/>
        <dbReference type="ChEBI" id="CHEBI:132517"/>
        <dbReference type="ChEBI" id="CHEBI:132519"/>
        <dbReference type="EC" id="2.4.1.260"/>
    </reaction>
    <physiologicalReaction direction="left-to-right" evidence="11">
        <dbReference type="Rhea" id="RHEA:29536"/>
    </physiologicalReaction>
</comment>
<evidence type="ECO:0000256" key="7">
    <source>
        <dbReference type="ARBA" id="ARBA00022824"/>
    </source>
</evidence>
<evidence type="ECO:0000256" key="8">
    <source>
        <dbReference type="ARBA" id="ARBA00022989"/>
    </source>
</evidence>
<dbReference type="InterPro" id="IPR005599">
    <property type="entry name" value="GPI_mannosylTrfase"/>
</dbReference>
<name>A0A084GGJ2_PSEDA</name>
<feature type="signal peptide" evidence="13">
    <location>
        <begin position="1"/>
        <end position="24"/>
    </location>
</feature>
<keyword evidence="15" id="KW-1185">Reference proteome</keyword>
<evidence type="ECO:0000256" key="1">
    <source>
        <dbReference type="ARBA" id="ARBA00004477"/>
    </source>
</evidence>
<keyword evidence="9 12" id="KW-0472">Membrane</keyword>
<feature type="transmembrane region" description="Helical" evidence="12">
    <location>
        <begin position="91"/>
        <end position="110"/>
    </location>
</feature>
<evidence type="ECO:0000256" key="4">
    <source>
        <dbReference type="ARBA" id="ARBA00022676"/>
    </source>
</evidence>
<dbReference type="GeneID" id="27718934"/>
<organism evidence="14 15">
    <name type="scientific">Pseudallescheria apiosperma</name>
    <name type="common">Scedosporium apiospermum</name>
    <dbReference type="NCBI Taxonomy" id="563466"/>
    <lineage>
        <taxon>Eukaryota</taxon>
        <taxon>Fungi</taxon>
        <taxon>Dikarya</taxon>
        <taxon>Ascomycota</taxon>
        <taxon>Pezizomycotina</taxon>
        <taxon>Sordariomycetes</taxon>
        <taxon>Hypocreomycetidae</taxon>
        <taxon>Microascales</taxon>
        <taxon>Microascaceae</taxon>
        <taxon>Scedosporium</taxon>
    </lineage>
</organism>
<comment type="function">
    <text evidence="10">Mannosyltransferase that operates in the biosynthetic pathway of dolichol-linked oligosaccharides, the glycan precursors employed in protein asparagine (N)-glycosylation. The assembly of dolichol-linked oligosaccharides begins on the cytosolic side of the endoplasmic reticulum membrane and finishes in its lumen. The sequential addition of sugars to dolichol pyrophosphate produces dolichol-linked oligosaccharides containing fourteen sugars, including two GlcNAcs, nine mannoses and three glucoses. Once assembled, the oligosaccharide is transferred from the lipid to nascent proteins by oligosaccharyltransferases. In the lumen of the endoplasmic reticulum, adds the eighth mannose residue in an alpha-1,6 linkage onto Man(7)GlcNAc(2)-PP-dolichol to produce Man(8)GlcNAc(2)-PP-dolichol.</text>
</comment>
<protein>
    <recommendedName>
        <fullName evidence="12">Mannosyltransferase</fullName>
        <ecNumber evidence="12">2.4.1.-</ecNumber>
    </recommendedName>
</protein>
<evidence type="ECO:0000256" key="13">
    <source>
        <dbReference type="SAM" id="SignalP"/>
    </source>
</evidence>
<dbReference type="OMA" id="WWVEVRM"/>
<evidence type="ECO:0000256" key="9">
    <source>
        <dbReference type="ARBA" id="ARBA00023136"/>
    </source>
</evidence>
<reference evidence="14 15" key="1">
    <citation type="journal article" date="2014" name="Genome Announc.">
        <title>Draft genome sequence of the pathogenic fungus Scedosporium apiospermum.</title>
        <authorList>
            <person name="Vandeputte P."/>
            <person name="Ghamrawi S."/>
            <person name="Rechenmann M."/>
            <person name="Iltis A."/>
            <person name="Giraud S."/>
            <person name="Fleury M."/>
            <person name="Thornton C."/>
            <person name="Delhaes L."/>
            <person name="Meyer W."/>
            <person name="Papon N."/>
            <person name="Bouchara J.P."/>
        </authorList>
    </citation>
    <scope>NUCLEOTIDE SEQUENCE [LARGE SCALE GENOMIC DNA]</scope>
    <source>
        <strain evidence="14 15">IHEM 14462</strain>
    </source>
</reference>
<keyword evidence="4 12" id="KW-0328">Glycosyltransferase</keyword>
<dbReference type="OrthoDB" id="19039at2759"/>
<keyword evidence="7 12" id="KW-0256">Endoplasmic reticulum</keyword>
<evidence type="ECO:0000256" key="11">
    <source>
        <dbReference type="ARBA" id="ARBA00048899"/>
    </source>
</evidence>
<keyword evidence="13" id="KW-0732">Signal</keyword>
<dbReference type="UniPathway" id="UPA00378"/>